<organism evidence="1 2">
    <name type="scientific">Candidatus Dojkabacteria bacterium</name>
    <dbReference type="NCBI Taxonomy" id="2099670"/>
    <lineage>
        <taxon>Bacteria</taxon>
        <taxon>Candidatus Dojkabacteria</taxon>
    </lineage>
</organism>
<reference evidence="1" key="1">
    <citation type="submission" date="2020-04" db="EMBL/GenBank/DDBJ databases">
        <authorList>
            <person name="Zhang T."/>
        </authorList>
    </citation>
    <scope>NUCLEOTIDE SEQUENCE</scope>
    <source>
        <strain evidence="1">HKST-UBA14</strain>
    </source>
</reference>
<dbReference type="EMBL" id="JAGQLK010000130">
    <property type="protein sequence ID" value="MCA9383764.1"/>
    <property type="molecule type" value="Genomic_DNA"/>
</dbReference>
<gene>
    <name evidence="1" type="ORF">KC909_05340</name>
</gene>
<dbReference type="AlphaFoldDB" id="A0A955L671"/>
<protein>
    <submittedName>
        <fullName evidence="1">Uncharacterized protein</fullName>
    </submittedName>
</protein>
<comment type="caution">
    <text evidence="1">The sequence shown here is derived from an EMBL/GenBank/DDBJ whole genome shotgun (WGS) entry which is preliminary data.</text>
</comment>
<evidence type="ECO:0000313" key="2">
    <source>
        <dbReference type="Proteomes" id="UP000783287"/>
    </source>
</evidence>
<dbReference type="Proteomes" id="UP000783287">
    <property type="component" value="Unassembled WGS sequence"/>
</dbReference>
<sequence length="216" mass="24879">MKYNTEMEMLPTTIIELANRNSLSQFEHECRTVINATTPEAASDLWDFSTQWGRLSIPITSDIRFELKASKPTITPLVPDNKQGSMCHLDIMRDDDQLLHLMFMARESTMPCTSPIVLSNTRVSPNREMLSQFNPYAFYDSLIYLMHRLAPQDTMLKLFVRQYDTRAALDNGDLAETTPLVKVFAKSGWKLTEHQMRNSSRRYPHVLSFNNQGIVI</sequence>
<name>A0A955L671_9BACT</name>
<reference evidence="1" key="2">
    <citation type="journal article" date="2021" name="Microbiome">
        <title>Successional dynamics and alternative stable states in a saline activated sludge microbial community over 9 years.</title>
        <authorList>
            <person name="Wang Y."/>
            <person name="Ye J."/>
            <person name="Ju F."/>
            <person name="Liu L."/>
            <person name="Boyd J.A."/>
            <person name="Deng Y."/>
            <person name="Parks D.H."/>
            <person name="Jiang X."/>
            <person name="Yin X."/>
            <person name="Woodcroft B.J."/>
            <person name="Tyson G.W."/>
            <person name="Hugenholtz P."/>
            <person name="Polz M.F."/>
            <person name="Zhang T."/>
        </authorList>
    </citation>
    <scope>NUCLEOTIDE SEQUENCE</scope>
    <source>
        <strain evidence="1">HKST-UBA14</strain>
    </source>
</reference>
<evidence type="ECO:0000313" key="1">
    <source>
        <dbReference type="EMBL" id="MCA9383764.1"/>
    </source>
</evidence>
<proteinExistence type="predicted"/>
<accession>A0A955L671</accession>